<dbReference type="Proteomes" id="UP001596004">
    <property type="component" value="Unassembled WGS sequence"/>
</dbReference>
<dbReference type="PRINTS" id="PR01036">
    <property type="entry name" value="TCRTETB"/>
</dbReference>
<feature type="transmembrane region" description="Helical" evidence="5">
    <location>
        <begin position="405"/>
        <end position="424"/>
    </location>
</feature>
<proteinExistence type="predicted"/>
<dbReference type="Gene3D" id="1.20.1250.20">
    <property type="entry name" value="MFS general substrate transporter like domains"/>
    <property type="match status" value="1"/>
</dbReference>
<feature type="transmembrane region" description="Helical" evidence="5">
    <location>
        <begin position="174"/>
        <end position="193"/>
    </location>
</feature>
<protein>
    <submittedName>
        <fullName evidence="7">MFS transporter</fullName>
    </submittedName>
</protein>
<keyword evidence="8" id="KW-1185">Reference proteome</keyword>
<feature type="transmembrane region" description="Helical" evidence="5">
    <location>
        <begin position="430"/>
        <end position="449"/>
    </location>
</feature>
<feature type="domain" description="Major facilitator superfamily (MFS) profile" evidence="6">
    <location>
        <begin position="18"/>
        <end position="454"/>
    </location>
</feature>
<dbReference type="InterPro" id="IPR011701">
    <property type="entry name" value="MFS"/>
</dbReference>
<feature type="transmembrane region" description="Helical" evidence="5">
    <location>
        <begin position="55"/>
        <end position="76"/>
    </location>
</feature>
<evidence type="ECO:0000259" key="6">
    <source>
        <dbReference type="PROSITE" id="PS50850"/>
    </source>
</evidence>
<comment type="caution">
    <text evidence="7">The sequence shown here is derived from an EMBL/GenBank/DDBJ whole genome shotgun (WGS) entry which is preliminary data.</text>
</comment>
<sequence>MSITAPVAPPRAGTTRTTLAVSCAAPLLALVNYTVPVVTVPETARALGAGATGPAWIINGISLGLAAVLLVAGAIADDHGRRATLVAGTATLGAGAVVAALAPGTLVFVLARILQGGASAALLAASLGMIGHAFPSGHERLKATGLYGSMLGLGIAVGPLVSGGLATVTSWRGVYWTVAVASAVLAVVAHRSLPESRAKERRRVDVPGVITLSLGLAALVAGVIEGRLGWGRPVVLWALGTGAVLLAAFAVIETRRREPLLDTRLFGRPLFLVATGGALVTGFAVIGLMSYVPAVLQLTHGLSPLVTALLSTIWSGLSFVTALQARRLLPHARARLSAGLALSGAGTLVLFGMITDWSWWKIVVGLAVSGIGSGLVNAALTHLAIESVPQHRVSMGSGANNTARYVGSSLGVAATASVVGVYGPGAGMNIGIVVCAALTLITALVVPLVRVHRA</sequence>
<dbReference type="Pfam" id="PF07690">
    <property type="entry name" value="MFS_1"/>
    <property type="match status" value="1"/>
</dbReference>
<keyword evidence="4 5" id="KW-0472">Membrane</keyword>
<dbReference type="PROSITE" id="PS50850">
    <property type="entry name" value="MFS"/>
    <property type="match status" value="1"/>
</dbReference>
<gene>
    <name evidence="7" type="ORF">ACFO60_14530</name>
</gene>
<feature type="transmembrane region" description="Helical" evidence="5">
    <location>
        <begin position="117"/>
        <end position="134"/>
    </location>
</feature>
<evidence type="ECO:0000313" key="8">
    <source>
        <dbReference type="Proteomes" id="UP001596004"/>
    </source>
</evidence>
<evidence type="ECO:0000256" key="5">
    <source>
        <dbReference type="SAM" id="Phobius"/>
    </source>
</evidence>
<feature type="transmembrane region" description="Helical" evidence="5">
    <location>
        <begin position="270"/>
        <end position="292"/>
    </location>
</feature>
<dbReference type="RefSeq" id="WP_380840697.1">
    <property type="nucleotide sequence ID" value="NZ_JBHSFP010000008.1"/>
</dbReference>
<feature type="transmembrane region" description="Helical" evidence="5">
    <location>
        <begin position="304"/>
        <end position="323"/>
    </location>
</feature>
<evidence type="ECO:0000256" key="1">
    <source>
        <dbReference type="ARBA" id="ARBA00004651"/>
    </source>
</evidence>
<evidence type="ECO:0000256" key="4">
    <source>
        <dbReference type="ARBA" id="ARBA00023136"/>
    </source>
</evidence>
<keyword evidence="2 5" id="KW-0812">Transmembrane</keyword>
<evidence type="ECO:0000313" key="7">
    <source>
        <dbReference type="EMBL" id="MFC4531987.1"/>
    </source>
</evidence>
<reference evidence="8" key="1">
    <citation type="journal article" date="2019" name="Int. J. Syst. Evol. Microbiol.">
        <title>The Global Catalogue of Microorganisms (GCM) 10K type strain sequencing project: providing services to taxonomists for standard genome sequencing and annotation.</title>
        <authorList>
            <consortium name="The Broad Institute Genomics Platform"/>
            <consortium name="The Broad Institute Genome Sequencing Center for Infectious Disease"/>
            <person name="Wu L."/>
            <person name="Ma J."/>
        </authorList>
    </citation>
    <scope>NUCLEOTIDE SEQUENCE [LARGE SCALE GENOMIC DNA]</scope>
    <source>
        <strain evidence="8">CGMCC 4.7132</strain>
    </source>
</reference>
<feature type="transmembrane region" description="Helical" evidence="5">
    <location>
        <begin position="335"/>
        <end position="354"/>
    </location>
</feature>
<dbReference type="CDD" id="cd17321">
    <property type="entry name" value="MFS_MMR_MDR_like"/>
    <property type="match status" value="1"/>
</dbReference>
<feature type="transmembrane region" description="Helical" evidence="5">
    <location>
        <begin position="146"/>
        <end position="168"/>
    </location>
</feature>
<evidence type="ECO:0000256" key="2">
    <source>
        <dbReference type="ARBA" id="ARBA00022692"/>
    </source>
</evidence>
<dbReference type="SUPFAM" id="SSF103473">
    <property type="entry name" value="MFS general substrate transporter"/>
    <property type="match status" value="1"/>
</dbReference>
<comment type="subcellular location">
    <subcellularLocation>
        <location evidence="1">Cell membrane</location>
        <topology evidence="1">Multi-pass membrane protein</topology>
    </subcellularLocation>
</comment>
<evidence type="ECO:0000256" key="3">
    <source>
        <dbReference type="ARBA" id="ARBA00022989"/>
    </source>
</evidence>
<feature type="transmembrane region" description="Helical" evidence="5">
    <location>
        <begin position="230"/>
        <end position="249"/>
    </location>
</feature>
<dbReference type="PANTHER" id="PTHR42718:SF49">
    <property type="entry name" value="EXPORT PROTEIN"/>
    <property type="match status" value="1"/>
</dbReference>
<dbReference type="PANTHER" id="PTHR42718">
    <property type="entry name" value="MAJOR FACILITATOR SUPERFAMILY MULTIDRUG TRANSPORTER MFSC"/>
    <property type="match status" value="1"/>
</dbReference>
<name>A0ABV9CH30_9ACTN</name>
<accession>A0ABV9CH30</accession>
<dbReference type="InterPro" id="IPR020846">
    <property type="entry name" value="MFS_dom"/>
</dbReference>
<organism evidence="7 8">
    <name type="scientific">Sphaerisporangium dianthi</name>
    <dbReference type="NCBI Taxonomy" id="1436120"/>
    <lineage>
        <taxon>Bacteria</taxon>
        <taxon>Bacillati</taxon>
        <taxon>Actinomycetota</taxon>
        <taxon>Actinomycetes</taxon>
        <taxon>Streptosporangiales</taxon>
        <taxon>Streptosporangiaceae</taxon>
        <taxon>Sphaerisporangium</taxon>
    </lineage>
</organism>
<feature type="transmembrane region" description="Helical" evidence="5">
    <location>
        <begin position="18"/>
        <end position="35"/>
    </location>
</feature>
<keyword evidence="3 5" id="KW-1133">Transmembrane helix</keyword>
<dbReference type="EMBL" id="JBHSFP010000008">
    <property type="protein sequence ID" value="MFC4531987.1"/>
    <property type="molecule type" value="Genomic_DNA"/>
</dbReference>
<feature type="transmembrane region" description="Helical" evidence="5">
    <location>
        <begin position="360"/>
        <end position="385"/>
    </location>
</feature>
<feature type="transmembrane region" description="Helical" evidence="5">
    <location>
        <begin position="205"/>
        <end position="224"/>
    </location>
</feature>
<dbReference type="InterPro" id="IPR036259">
    <property type="entry name" value="MFS_trans_sf"/>
</dbReference>
<dbReference type="Gene3D" id="1.20.1720.10">
    <property type="entry name" value="Multidrug resistance protein D"/>
    <property type="match status" value="1"/>
</dbReference>
<feature type="transmembrane region" description="Helical" evidence="5">
    <location>
        <begin position="83"/>
        <end position="111"/>
    </location>
</feature>